<evidence type="ECO:0000313" key="2">
    <source>
        <dbReference type="Proteomes" id="UP000035034"/>
    </source>
</evidence>
<dbReference type="eggNOG" id="ENOG5030F9V">
    <property type="taxonomic scope" value="Bacteria"/>
</dbReference>
<proteinExistence type="predicted"/>
<organism evidence="1 2">
    <name type="scientific">Gordonia effusa NBRC 100432</name>
    <dbReference type="NCBI Taxonomy" id="1077974"/>
    <lineage>
        <taxon>Bacteria</taxon>
        <taxon>Bacillati</taxon>
        <taxon>Actinomycetota</taxon>
        <taxon>Actinomycetes</taxon>
        <taxon>Mycobacteriales</taxon>
        <taxon>Gordoniaceae</taxon>
        <taxon>Gordonia</taxon>
    </lineage>
</organism>
<dbReference type="EMBL" id="BAEH01000039">
    <property type="protein sequence ID" value="GAB17799.1"/>
    <property type="molecule type" value="Genomic_DNA"/>
</dbReference>
<gene>
    <name evidence="1" type="ORF">GOEFS_039_00330</name>
</gene>
<keyword evidence="2" id="KW-1185">Reference proteome</keyword>
<reference evidence="1 2" key="1">
    <citation type="submission" date="2011-12" db="EMBL/GenBank/DDBJ databases">
        <title>Whole genome shotgun sequence of Gordonia effusa NBRC 100432.</title>
        <authorList>
            <person name="Yoshida I."/>
            <person name="Takarada H."/>
            <person name="Hosoyama A."/>
            <person name="Tsuchikane K."/>
            <person name="Katsumata H."/>
            <person name="Yamazaki S."/>
            <person name="Fujita N."/>
        </authorList>
    </citation>
    <scope>NUCLEOTIDE SEQUENCE [LARGE SCALE GENOMIC DNA]</scope>
    <source>
        <strain evidence="1 2">NBRC 100432</strain>
    </source>
</reference>
<name>H0QY98_9ACTN</name>
<sequence>MEDLLSKYFESVIGLEFGSLLEIIPRDRELVNGPYLIDGAVEVEHGLCLSIVGAKPLTALWKSSGVDGGLEIIIGNPNPELFTTRKLAIEPVLGQVVDVVAASEVDGGVHQLVVQGRNGRFDILLGEVDETAGLVKAAPQAVTLVWKSEVIAVDTFIAGALLLR</sequence>
<dbReference type="RefSeq" id="WP_007317136.1">
    <property type="nucleotide sequence ID" value="NZ_BAEH01000039.1"/>
</dbReference>
<comment type="caution">
    <text evidence="1">The sequence shown here is derived from an EMBL/GenBank/DDBJ whole genome shotgun (WGS) entry which is preliminary data.</text>
</comment>
<protein>
    <submittedName>
        <fullName evidence="1">Uncharacterized protein</fullName>
    </submittedName>
</protein>
<accession>H0QY98</accession>
<dbReference type="AlphaFoldDB" id="H0QY98"/>
<evidence type="ECO:0000313" key="1">
    <source>
        <dbReference type="EMBL" id="GAB17799.1"/>
    </source>
</evidence>
<dbReference type="OrthoDB" id="9784230at2"/>
<dbReference type="Proteomes" id="UP000035034">
    <property type="component" value="Unassembled WGS sequence"/>
</dbReference>
<dbReference type="STRING" id="1077974.GOEFS_039_00330"/>